<dbReference type="PANTHER" id="PTHR37827">
    <property type="entry name" value="TUDOR DOMAIN-CONTAINING PROTEIN"/>
    <property type="match status" value="1"/>
</dbReference>
<evidence type="ECO:0000313" key="1">
    <source>
        <dbReference type="EMBL" id="WBO85194.1"/>
    </source>
</evidence>
<evidence type="ECO:0000313" key="2">
    <source>
        <dbReference type="Proteomes" id="UP001211872"/>
    </source>
</evidence>
<sequence>MSRRRRQVAPLPLPGPRAEAVETRCGLCEREVQHTSRHHLVPREEGGRHGPTVPLCQPCHSTVHLLLDNRELARRYCTIELLQGAEELQKYLHWVRRSKVERIRNRRGRR</sequence>
<reference evidence="1 2" key="1">
    <citation type="journal article" date="2011" name="Int. J. Syst. Evol. Microbiol.">
        <title>Hymenobacter yonginensis sp. nov., isolated from a mesotrophic artificial lake.</title>
        <authorList>
            <person name="Joung Y."/>
            <person name="Cho S.H."/>
            <person name="Kim H."/>
            <person name="Kim S.B."/>
            <person name="Joh K."/>
        </authorList>
    </citation>
    <scope>NUCLEOTIDE SEQUENCE [LARGE SCALE GENOMIC DNA]</scope>
    <source>
        <strain evidence="1 2">KCTC 22745</strain>
    </source>
</reference>
<dbReference type="EMBL" id="CP115396">
    <property type="protein sequence ID" value="WBO85194.1"/>
    <property type="molecule type" value="Genomic_DNA"/>
</dbReference>
<dbReference type="Proteomes" id="UP001211872">
    <property type="component" value="Chromosome"/>
</dbReference>
<accession>A0ABY7PQN2</accession>
<organism evidence="1 2">
    <name type="scientific">Hymenobacter yonginensis</name>
    <dbReference type="NCBI Taxonomy" id="748197"/>
    <lineage>
        <taxon>Bacteria</taxon>
        <taxon>Pseudomonadati</taxon>
        <taxon>Bacteroidota</taxon>
        <taxon>Cytophagia</taxon>
        <taxon>Cytophagales</taxon>
        <taxon>Hymenobacteraceae</taxon>
        <taxon>Hymenobacter</taxon>
    </lineage>
</organism>
<dbReference type="PANTHER" id="PTHR37827:SF1">
    <property type="entry name" value="HNH DOMAIN-CONTAINING PROTEIN"/>
    <property type="match status" value="1"/>
</dbReference>
<proteinExistence type="predicted"/>
<keyword evidence="1" id="KW-0378">Hydrolase</keyword>
<gene>
    <name evidence="1" type="ORF">O9Z63_02890</name>
</gene>
<keyword evidence="1" id="KW-0255">Endonuclease</keyword>
<dbReference type="Gene3D" id="1.10.30.50">
    <property type="match status" value="1"/>
</dbReference>
<dbReference type="RefSeq" id="WP_270127783.1">
    <property type="nucleotide sequence ID" value="NZ_CP115396.1"/>
</dbReference>
<keyword evidence="2" id="KW-1185">Reference proteome</keyword>
<protein>
    <submittedName>
        <fullName evidence="1">HNH endonuclease</fullName>
    </submittedName>
</protein>
<keyword evidence="1" id="KW-0540">Nuclease</keyword>
<dbReference type="GO" id="GO:0004519">
    <property type="term" value="F:endonuclease activity"/>
    <property type="evidence" value="ECO:0007669"/>
    <property type="project" value="UniProtKB-KW"/>
</dbReference>
<name>A0ABY7PQN2_9BACT</name>